<reference evidence="4" key="1">
    <citation type="submission" date="2017-01" db="EMBL/GenBank/DDBJ databases">
        <title>Genome Analysis of Deinococcus marmoris KOPRI26562.</title>
        <authorList>
            <person name="Kim J.H."/>
            <person name="Oh H.-M."/>
        </authorList>
    </citation>
    <scope>NUCLEOTIDE SEQUENCE [LARGE SCALE GENOMIC DNA]</scope>
    <source>
        <strain evidence="4">PAMC 26633</strain>
    </source>
</reference>
<dbReference type="AlphaFoldDB" id="A0A226WMF8"/>
<dbReference type="GO" id="GO:0005524">
    <property type="term" value="F:ATP binding"/>
    <property type="evidence" value="ECO:0007669"/>
    <property type="project" value="InterPro"/>
</dbReference>
<evidence type="ECO:0000259" key="1">
    <source>
        <dbReference type="Pfam" id="PF00158"/>
    </source>
</evidence>
<proteinExistence type="predicted"/>
<dbReference type="InterPro" id="IPR027417">
    <property type="entry name" value="P-loop_NTPase"/>
</dbReference>
<comment type="caution">
    <text evidence="3">The sequence shown here is derived from an EMBL/GenBank/DDBJ whole genome shotgun (WGS) entry which is preliminary data.</text>
</comment>
<dbReference type="Gene3D" id="3.30.450.20">
    <property type="entry name" value="PAS domain"/>
    <property type="match status" value="1"/>
</dbReference>
<protein>
    <submittedName>
        <fullName evidence="3">Positive regulator of phenol hydroxylase</fullName>
    </submittedName>
</protein>
<dbReference type="Pfam" id="PF00158">
    <property type="entry name" value="Sigma54_activat"/>
    <property type="match status" value="1"/>
</dbReference>
<sequence>MLIDSILIEEQKAIIDHIGDGLMVLARGGIVRHANTVAGRILGIDPVKAIGRPLEELIDFEPIIGPIFSTGMGYVDRELIIDSPARHLHLLDTAIPITNACGRVVSVVNTFREFKRIRKIVGKYAGNHARYTFENIVGKSAGLLDAVASARKAARGSANLLLSGESGVGKEVCSRKPFTTTASVKDIRSSQSIAAHYRTI</sequence>
<dbReference type="SUPFAM" id="SSF55785">
    <property type="entry name" value="PYP-like sensor domain (PAS domain)"/>
    <property type="match status" value="1"/>
</dbReference>
<dbReference type="InterPro" id="IPR013767">
    <property type="entry name" value="PAS_fold"/>
</dbReference>
<dbReference type="InterPro" id="IPR000014">
    <property type="entry name" value="PAS"/>
</dbReference>
<feature type="domain" description="Sigma-54 factor interaction" evidence="1">
    <location>
        <begin position="136"/>
        <end position="180"/>
    </location>
</feature>
<dbReference type="Gene3D" id="3.40.50.300">
    <property type="entry name" value="P-loop containing nucleotide triphosphate hydrolases"/>
    <property type="match status" value="1"/>
</dbReference>
<evidence type="ECO:0000259" key="2">
    <source>
        <dbReference type="Pfam" id="PF00989"/>
    </source>
</evidence>
<evidence type="ECO:0000313" key="4">
    <source>
        <dbReference type="Proteomes" id="UP000214720"/>
    </source>
</evidence>
<gene>
    <name evidence="3" type="ORF">BSU04_42915</name>
</gene>
<accession>A0A226WMF8</accession>
<dbReference type="GO" id="GO:0006355">
    <property type="term" value="P:regulation of DNA-templated transcription"/>
    <property type="evidence" value="ECO:0007669"/>
    <property type="project" value="InterPro"/>
</dbReference>
<organism evidence="3 4">
    <name type="scientific">Caballeronia sordidicola</name>
    <name type="common">Burkholderia sordidicola</name>
    <dbReference type="NCBI Taxonomy" id="196367"/>
    <lineage>
        <taxon>Bacteria</taxon>
        <taxon>Pseudomonadati</taxon>
        <taxon>Pseudomonadota</taxon>
        <taxon>Betaproteobacteria</taxon>
        <taxon>Burkholderiales</taxon>
        <taxon>Burkholderiaceae</taxon>
        <taxon>Caballeronia</taxon>
    </lineage>
</organism>
<dbReference type="InterPro" id="IPR002078">
    <property type="entry name" value="Sigma_54_int"/>
</dbReference>
<dbReference type="InterPro" id="IPR035965">
    <property type="entry name" value="PAS-like_dom_sf"/>
</dbReference>
<dbReference type="RefSeq" id="WP_256983852.1">
    <property type="nucleotide sequence ID" value="NZ_MTHB01000278.1"/>
</dbReference>
<name>A0A226WMF8_CABSO</name>
<feature type="domain" description="PAS fold" evidence="2">
    <location>
        <begin position="12"/>
        <end position="112"/>
    </location>
</feature>
<evidence type="ECO:0000313" key="3">
    <source>
        <dbReference type="EMBL" id="OXC72381.1"/>
    </source>
</evidence>
<dbReference type="CDD" id="cd00130">
    <property type="entry name" value="PAS"/>
    <property type="match status" value="1"/>
</dbReference>
<dbReference type="Proteomes" id="UP000214720">
    <property type="component" value="Unassembled WGS sequence"/>
</dbReference>
<dbReference type="EMBL" id="MTHB01000278">
    <property type="protein sequence ID" value="OXC72381.1"/>
    <property type="molecule type" value="Genomic_DNA"/>
</dbReference>
<dbReference type="Pfam" id="PF00989">
    <property type="entry name" value="PAS"/>
    <property type="match status" value="1"/>
</dbReference>